<accession>A0A0C2KJ75</accession>
<dbReference type="EMBL" id="KN840421">
    <property type="protein sequence ID" value="KIJ57432.1"/>
    <property type="molecule type" value="Genomic_DNA"/>
</dbReference>
<name>A0A0C2KJ75_9AGAM</name>
<keyword evidence="3" id="KW-1185">Reference proteome</keyword>
<protein>
    <submittedName>
        <fullName evidence="2">Uncharacterized protein</fullName>
    </submittedName>
</protein>
<feature type="region of interest" description="Disordered" evidence="1">
    <location>
        <begin position="1"/>
        <end position="57"/>
    </location>
</feature>
<proteinExistence type="predicted"/>
<dbReference type="AlphaFoldDB" id="A0A0C2KJ75"/>
<sequence>MDEVHKEAALTDAQKQTDREARDEKWAGDAAAKQEEEDWELERASAEREEDRQRREEEKALQKAVTITEKEVRQASLEAERNGNLKWQSIGV</sequence>
<gene>
    <name evidence="2" type="ORF">HYDPIDRAFT_35141</name>
</gene>
<dbReference type="HOGENOM" id="CLU_2413537_0_0_1"/>
<feature type="compositionally biased region" description="Basic and acidic residues" evidence="1">
    <location>
        <begin position="41"/>
        <end position="57"/>
    </location>
</feature>
<dbReference type="Proteomes" id="UP000053820">
    <property type="component" value="Unassembled WGS sequence"/>
</dbReference>
<evidence type="ECO:0000313" key="2">
    <source>
        <dbReference type="EMBL" id="KIJ57432.1"/>
    </source>
</evidence>
<organism evidence="2 3">
    <name type="scientific">Hydnomerulius pinastri MD-312</name>
    <dbReference type="NCBI Taxonomy" id="994086"/>
    <lineage>
        <taxon>Eukaryota</taxon>
        <taxon>Fungi</taxon>
        <taxon>Dikarya</taxon>
        <taxon>Basidiomycota</taxon>
        <taxon>Agaricomycotina</taxon>
        <taxon>Agaricomycetes</taxon>
        <taxon>Agaricomycetidae</taxon>
        <taxon>Boletales</taxon>
        <taxon>Boletales incertae sedis</taxon>
        <taxon>Leucogyrophana</taxon>
    </lineage>
</organism>
<feature type="compositionally biased region" description="Basic and acidic residues" evidence="1">
    <location>
        <begin position="1"/>
        <end position="27"/>
    </location>
</feature>
<reference evidence="2 3" key="1">
    <citation type="submission" date="2014-04" db="EMBL/GenBank/DDBJ databases">
        <title>Evolutionary Origins and Diversification of the Mycorrhizal Mutualists.</title>
        <authorList>
            <consortium name="DOE Joint Genome Institute"/>
            <consortium name="Mycorrhizal Genomics Consortium"/>
            <person name="Kohler A."/>
            <person name="Kuo A."/>
            <person name="Nagy L.G."/>
            <person name="Floudas D."/>
            <person name="Copeland A."/>
            <person name="Barry K.W."/>
            <person name="Cichocki N."/>
            <person name="Veneault-Fourrey C."/>
            <person name="LaButti K."/>
            <person name="Lindquist E.A."/>
            <person name="Lipzen A."/>
            <person name="Lundell T."/>
            <person name="Morin E."/>
            <person name="Murat C."/>
            <person name="Riley R."/>
            <person name="Ohm R."/>
            <person name="Sun H."/>
            <person name="Tunlid A."/>
            <person name="Henrissat B."/>
            <person name="Grigoriev I.V."/>
            <person name="Hibbett D.S."/>
            <person name="Martin F."/>
        </authorList>
    </citation>
    <scope>NUCLEOTIDE SEQUENCE [LARGE SCALE GENOMIC DNA]</scope>
    <source>
        <strain evidence="2 3">MD-312</strain>
    </source>
</reference>
<evidence type="ECO:0000256" key="1">
    <source>
        <dbReference type="SAM" id="MobiDB-lite"/>
    </source>
</evidence>
<evidence type="ECO:0000313" key="3">
    <source>
        <dbReference type="Proteomes" id="UP000053820"/>
    </source>
</evidence>